<evidence type="ECO:0000313" key="3">
    <source>
        <dbReference type="Proteomes" id="UP001597510"/>
    </source>
</evidence>
<accession>A0ABW5JFC7</accession>
<organism evidence="2 3">
    <name type="scientific">Emticicia soli</name>
    <dbReference type="NCBI Taxonomy" id="2027878"/>
    <lineage>
        <taxon>Bacteria</taxon>
        <taxon>Pseudomonadati</taxon>
        <taxon>Bacteroidota</taxon>
        <taxon>Cytophagia</taxon>
        <taxon>Cytophagales</taxon>
        <taxon>Leadbetterellaceae</taxon>
        <taxon>Emticicia</taxon>
    </lineage>
</organism>
<dbReference type="RefSeq" id="WP_340238570.1">
    <property type="nucleotide sequence ID" value="NZ_JBBEWC010000010.1"/>
</dbReference>
<dbReference type="SUPFAM" id="SSF50998">
    <property type="entry name" value="Quinoprotein alcohol dehydrogenase-like"/>
    <property type="match status" value="1"/>
</dbReference>
<evidence type="ECO:0000256" key="1">
    <source>
        <dbReference type="SAM" id="SignalP"/>
    </source>
</evidence>
<dbReference type="InterPro" id="IPR011047">
    <property type="entry name" value="Quinoprotein_ADH-like_sf"/>
</dbReference>
<dbReference type="InterPro" id="IPR013211">
    <property type="entry name" value="LVIVD"/>
</dbReference>
<keyword evidence="3" id="KW-1185">Reference proteome</keyword>
<reference evidence="3" key="1">
    <citation type="journal article" date="2019" name="Int. J. Syst. Evol. Microbiol.">
        <title>The Global Catalogue of Microorganisms (GCM) 10K type strain sequencing project: providing services to taxonomists for standard genome sequencing and annotation.</title>
        <authorList>
            <consortium name="The Broad Institute Genomics Platform"/>
            <consortium name="The Broad Institute Genome Sequencing Center for Infectious Disease"/>
            <person name="Wu L."/>
            <person name="Ma J."/>
        </authorList>
    </citation>
    <scope>NUCLEOTIDE SEQUENCE [LARGE SCALE GENOMIC DNA]</scope>
    <source>
        <strain evidence="3">KCTC 52344</strain>
    </source>
</reference>
<keyword evidence="1" id="KW-0732">Signal</keyword>
<protein>
    <submittedName>
        <fullName evidence="2">LVIVD repeat-containing protein</fullName>
    </submittedName>
</protein>
<dbReference type="Pfam" id="PF08309">
    <property type="entry name" value="LVIVD"/>
    <property type="match status" value="3"/>
</dbReference>
<dbReference type="EMBL" id="JBHULC010000039">
    <property type="protein sequence ID" value="MFD2524072.1"/>
    <property type="molecule type" value="Genomic_DNA"/>
</dbReference>
<name>A0ABW5JFC7_9BACT</name>
<feature type="signal peptide" evidence="1">
    <location>
        <begin position="1"/>
        <end position="18"/>
    </location>
</feature>
<feature type="chain" id="PRO_5045183121" evidence="1">
    <location>
        <begin position="19"/>
        <end position="249"/>
    </location>
</feature>
<evidence type="ECO:0000313" key="2">
    <source>
        <dbReference type="EMBL" id="MFD2524072.1"/>
    </source>
</evidence>
<dbReference type="Proteomes" id="UP001597510">
    <property type="component" value="Unassembled WGS sequence"/>
</dbReference>
<sequence>MKKLICILAAVACLYACKGDDMKASNNPDSGVGRGGSTARFTIVKDYLYIVDNQSLKVFRISAPDNPVYTKRVSLNTVVETIFPFQDHLLVGTQTGMFIFSISNPENPTRVSVYSHVVSCDPVVADGNYAYVTLRSGTNCNRGVNVLDVLDIKDMRSPQLVKSYPMQSPHGLGVDGNLLFVTEGDFGLKVFDKSNPNDLKLIKTFNDFTAFDVIPDSNVLIITGKQGIYQYSYNAQNELKLLSIIPIKS</sequence>
<proteinExistence type="predicted"/>
<comment type="caution">
    <text evidence="2">The sequence shown here is derived from an EMBL/GenBank/DDBJ whole genome shotgun (WGS) entry which is preliminary data.</text>
</comment>
<gene>
    <name evidence="2" type="ORF">ACFSR2_24435</name>
</gene>